<comment type="caution">
    <text evidence="9">The sequence shown here is derived from an EMBL/GenBank/DDBJ whole genome shotgun (WGS) entry which is preliminary data.</text>
</comment>
<evidence type="ECO:0000256" key="6">
    <source>
        <dbReference type="ARBA" id="ARBA00023180"/>
    </source>
</evidence>
<reference evidence="9 10" key="1">
    <citation type="journal article" date="2021" name="Elife">
        <title>Chloroplast acquisition without the gene transfer in kleptoplastic sea slugs, Plakobranchus ocellatus.</title>
        <authorList>
            <person name="Maeda T."/>
            <person name="Takahashi S."/>
            <person name="Yoshida T."/>
            <person name="Shimamura S."/>
            <person name="Takaki Y."/>
            <person name="Nagai Y."/>
            <person name="Toyoda A."/>
            <person name="Suzuki Y."/>
            <person name="Arimoto A."/>
            <person name="Ishii H."/>
            <person name="Satoh N."/>
            <person name="Nishiyama T."/>
            <person name="Hasebe M."/>
            <person name="Maruyama T."/>
            <person name="Minagawa J."/>
            <person name="Obokata J."/>
            <person name="Shigenobu S."/>
        </authorList>
    </citation>
    <scope>NUCLEOTIDE SEQUENCE [LARGE SCALE GENOMIC DNA]</scope>
</reference>
<dbReference type="GO" id="GO:0016020">
    <property type="term" value="C:membrane"/>
    <property type="evidence" value="ECO:0007669"/>
    <property type="project" value="UniProtKB-SubCell"/>
</dbReference>
<accession>A0AAV4EQG8</accession>
<evidence type="ECO:0000256" key="4">
    <source>
        <dbReference type="ARBA" id="ARBA00022989"/>
    </source>
</evidence>
<evidence type="ECO:0000256" key="3">
    <source>
        <dbReference type="ARBA" id="ARBA00022692"/>
    </source>
</evidence>
<dbReference type="Gene3D" id="1.20.1640.10">
    <property type="entry name" value="Multidrug efflux transporter AcrB transmembrane domain"/>
    <property type="match status" value="1"/>
</dbReference>
<name>A0AAV4EQG8_9GAST</name>
<dbReference type="PROSITE" id="PS50156">
    <property type="entry name" value="SSD"/>
    <property type="match status" value="1"/>
</dbReference>
<feature type="domain" description="SSD" evidence="8">
    <location>
        <begin position="1"/>
        <end position="69"/>
    </location>
</feature>
<keyword evidence="5 7" id="KW-0472">Membrane</keyword>
<evidence type="ECO:0000256" key="2">
    <source>
        <dbReference type="ARBA" id="ARBA00005585"/>
    </source>
</evidence>
<dbReference type="PANTHER" id="PTHR10796:SF92">
    <property type="entry name" value="PATCHED-RELATED, ISOFORM A"/>
    <property type="match status" value="1"/>
</dbReference>
<dbReference type="AlphaFoldDB" id="A0AAV4EQG8"/>
<evidence type="ECO:0000313" key="10">
    <source>
        <dbReference type="Proteomes" id="UP000762676"/>
    </source>
</evidence>
<evidence type="ECO:0000259" key="8">
    <source>
        <dbReference type="PROSITE" id="PS50156"/>
    </source>
</evidence>
<keyword evidence="10" id="KW-1185">Reference proteome</keyword>
<keyword evidence="3 7" id="KW-0812">Transmembrane</keyword>
<evidence type="ECO:0000256" key="5">
    <source>
        <dbReference type="ARBA" id="ARBA00023136"/>
    </source>
</evidence>
<feature type="transmembrane region" description="Helical" evidence="7">
    <location>
        <begin position="345"/>
        <end position="368"/>
    </location>
</feature>
<evidence type="ECO:0000256" key="1">
    <source>
        <dbReference type="ARBA" id="ARBA00004141"/>
    </source>
</evidence>
<feature type="transmembrane region" description="Helical" evidence="7">
    <location>
        <begin position="401"/>
        <end position="417"/>
    </location>
</feature>
<dbReference type="InterPro" id="IPR003392">
    <property type="entry name" value="PTHD_SSD"/>
</dbReference>
<gene>
    <name evidence="9" type="ORF">ElyMa_000137000</name>
</gene>
<comment type="subcellular location">
    <subcellularLocation>
        <location evidence="1">Membrane</location>
        <topology evidence="1">Multi-pass membrane protein</topology>
    </subcellularLocation>
</comment>
<dbReference type="InterPro" id="IPR051697">
    <property type="entry name" value="Patched_domain-protein"/>
</dbReference>
<dbReference type="Proteomes" id="UP000762676">
    <property type="component" value="Unassembled WGS sequence"/>
</dbReference>
<feature type="transmembrane region" description="Helical" evidence="7">
    <location>
        <begin position="58"/>
        <end position="85"/>
    </location>
</feature>
<dbReference type="InterPro" id="IPR000731">
    <property type="entry name" value="SSD"/>
</dbReference>
<sequence>MSAVGVKFVNISGVMPFLTLGIGVDDMFLLMSGWSETLSFTQLTVPERIGTVFKKAGIGITITSAVTVLLCYITNASIFGACLTLHGRRVFSRRHTFTCLPVSKSREHLQAEGGACYAMVCSGEIPTRPSQDQSICEKGPQAALTKVLMLTPVRMLVLLLFAIYLGVAIWGCTTLKQGLDLKNIVLTSSYFYKYQAWLQTDFGEWIPVSFVTVGAKVYSSAEALKNMQDLLSAVHKHPSMDPDVESCWLTSLAKTNFYNTSSDSAFISGLHEFLAQQTRFYNDVVFDSTNETIIASRCHASSTWLIDSNDEKAVMNGAREIADASPANVFAYAEAFVLIEQYVTILWSTFKTVGSTLAVMLVVTIVFLPQPVIVGLVMFQVIMILVGVFGFMAFWDLTLSSVTMVLLIMSVGFSVDFW</sequence>
<keyword evidence="4 7" id="KW-1133">Transmembrane helix</keyword>
<feature type="transmembrane region" description="Helical" evidence="7">
    <location>
        <begin position="375"/>
        <end position="395"/>
    </location>
</feature>
<feature type="transmembrane region" description="Helical" evidence="7">
    <location>
        <begin position="153"/>
        <end position="171"/>
    </location>
</feature>
<dbReference type="Pfam" id="PF02460">
    <property type="entry name" value="Patched"/>
    <property type="match status" value="1"/>
</dbReference>
<evidence type="ECO:0000256" key="7">
    <source>
        <dbReference type="SAM" id="Phobius"/>
    </source>
</evidence>
<protein>
    <submittedName>
        <fullName evidence="9">Patched domain-containing protein 3</fullName>
    </submittedName>
</protein>
<keyword evidence="6" id="KW-0325">Glycoprotein</keyword>
<organism evidence="9 10">
    <name type="scientific">Elysia marginata</name>
    <dbReference type="NCBI Taxonomy" id="1093978"/>
    <lineage>
        <taxon>Eukaryota</taxon>
        <taxon>Metazoa</taxon>
        <taxon>Spiralia</taxon>
        <taxon>Lophotrochozoa</taxon>
        <taxon>Mollusca</taxon>
        <taxon>Gastropoda</taxon>
        <taxon>Heterobranchia</taxon>
        <taxon>Euthyneura</taxon>
        <taxon>Panpulmonata</taxon>
        <taxon>Sacoglossa</taxon>
        <taxon>Placobranchoidea</taxon>
        <taxon>Plakobranchidae</taxon>
        <taxon>Elysia</taxon>
    </lineage>
</organism>
<dbReference type="SUPFAM" id="SSF82866">
    <property type="entry name" value="Multidrug efflux transporter AcrB transmembrane domain"/>
    <property type="match status" value="2"/>
</dbReference>
<comment type="similarity">
    <text evidence="2">Belongs to the patched family.</text>
</comment>
<dbReference type="EMBL" id="BMAT01000250">
    <property type="protein sequence ID" value="GFR62703.1"/>
    <property type="molecule type" value="Genomic_DNA"/>
</dbReference>
<evidence type="ECO:0000313" key="9">
    <source>
        <dbReference type="EMBL" id="GFR62703.1"/>
    </source>
</evidence>
<dbReference type="PANTHER" id="PTHR10796">
    <property type="entry name" value="PATCHED-RELATED"/>
    <property type="match status" value="1"/>
</dbReference>
<proteinExistence type="inferred from homology"/>